<dbReference type="Proteomes" id="UP000555448">
    <property type="component" value="Unassembled WGS sequence"/>
</dbReference>
<comment type="caution">
    <text evidence="2">The sequence shown here is derived from an EMBL/GenBank/DDBJ whole genome shotgun (WGS) entry which is preliminary data.</text>
</comment>
<feature type="region of interest" description="Disordered" evidence="1">
    <location>
        <begin position="140"/>
        <end position="161"/>
    </location>
</feature>
<evidence type="ECO:0000256" key="1">
    <source>
        <dbReference type="SAM" id="MobiDB-lite"/>
    </source>
</evidence>
<proteinExistence type="predicted"/>
<protein>
    <submittedName>
        <fullName evidence="2">Uncharacterized protein</fullName>
    </submittedName>
</protein>
<sequence>MLEMKIKTSGRRYVGPGELRHRLGAERAREELGEMIEYLIQQVDIMEGDPDLEDGGDTELSGDEHGDPSWCEWHALPASTRRTGKLNSKPLDVWRGVILEDEEEDDAPEEDDHSGQCTEDEISSGLGHWGFGVGAQGAPGCAISDPDTEHDTMHGGGSAEFGQERWLEVSPYYQLAETEIPAPEGDLGDRAIMRRTLKRIREERCQRVKSAWGGYAFRLRHSPFRSPGCTVASNLN</sequence>
<feature type="compositionally biased region" description="Acidic residues" evidence="1">
    <location>
        <begin position="48"/>
        <end position="61"/>
    </location>
</feature>
<evidence type="ECO:0000313" key="2">
    <source>
        <dbReference type="EMBL" id="MBB4857220.1"/>
    </source>
</evidence>
<organism evidence="2 3">
    <name type="scientific">Novosphingobium chloroacetimidivorans</name>
    <dbReference type="NCBI Taxonomy" id="1428314"/>
    <lineage>
        <taxon>Bacteria</taxon>
        <taxon>Pseudomonadati</taxon>
        <taxon>Pseudomonadota</taxon>
        <taxon>Alphaproteobacteria</taxon>
        <taxon>Sphingomonadales</taxon>
        <taxon>Sphingomonadaceae</taxon>
        <taxon>Novosphingobium</taxon>
    </lineage>
</organism>
<name>A0A7W7K780_9SPHN</name>
<gene>
    <name evidence="2" type="ORF">HNO88_000527</name>
</gene>
<dbReference type="RefSeq" id="WP_184242526.1">
    <property type="nucleotide sequence ID" value="NZ_JACHLR010000002.1"/>
</dbReference>
<evidence type="ECO:0000313" key="3">
    <source>
        <dbReference type="Proteomes" id="UP000555448"/>
    </source>
</evidence>
<reference evidence="2 3" key="1">
    <citation type="submission" date="2020-08" db="EMBL/GenBank/DDBJ databases">
        <title>Functional genomics of gut bacteria from endangered species of beetles.</title>
        <authorList>
            <person name="Carlos-Shanley C."/>
        </authorList>
    </citation>
    <scope>NUCLEOTIDE SEQUENCE [LARGE SCALE GENOMIC DNA]</scope>
    <source>
        <strain evidence="2 3">S00245</strain>
    </source>
</reference>
<dbReference type="EMBL" id="JACHLR010000002">
    <property type="protein sequence ID" value="MBB4857220.1"/>
    <property type="molecule type" value="Genomic_DNA"/>
</dbReference>
<accession>A0A7W7K780</accession>
<dbReference type="AlphaFoldDB" id="A0A7W7K780"/>
<feature type="region of interest" description="Disordered" evidence="1">
    <location>
        <begin position="48"/>
        <end position="67"/>
    </location>
</feature>
<keyword evidence="3" id="KW-1185">Reference proteome</keyword>